<feature type="transmembrane region" description="Helical" evidence="2">
    <location>
        <begin position="119"/>
        <end position="141"/>
    </location>
</feature>
<protein>
    <submittedName>
        <fullName evidence="3">ABC-2 family transporter protein</fullName>
    </submittedName>
</protein>
<name>A0A1J5PVH0_9ZZZZ</name>
<dbReference type="AlphaFoldDB" id="A0A1J5PVH0"/>
<keyword evidence="2" id="KW-0472">Membrane</keyword>
<keyword evidence="2" id="KW-1133">Transmembrane helix</keyword>
<feature type="transmembrane region" description="Helical" evidence="2">
    <location>
        <begin position="237"/>
        <end position="255"/>
    </location>
</feature>
<keyword evidence="2" id="KW-0812">Transmembrane</keyword>
<dbReference type="PANTHER" id="PTHR37305">
    <property type="entry name" value="INTEGRAL MEMBRANE PROTEIN-RELATED"/>
    <property type="match status" value="1"/>
</dbReference>
<proteinExistence type="predicted"/>
<feature type="transmembrane region" description="Helical" evidence="2">
    <location>
        <begin position="162"/>
        <end position="190"/>
    </location>
</feature>
<dbReference type="EMBL" id="MLJW01002359">
    <property type="protein sequence ID" value="OIQ74864.1"/>
    <property type="molecule type" value="Genomic_DNA"/>
</dbReference>
<feature type="transmembrane region" description="Helical" evidence="2">
    <location>
        <begin position="210"/>
        <end position="230"/>
    </location>
</feature>
<dbReference type="Pfam" id="PF12730">
    <property type="entry name" value="ABC2_membrane_4"/>
    <property type="match status" value="1"/>
</dbReference>
<evidence type="ECO:0000256" key="2">
    <source>
        <dbReference type="SAM" id="Phobius"/>
    </source>
</evidence>
<dbReference type="PANTHER" id="PTHR37305:SF1">
    <property type="entry name" value="MEMBRANE PROTEIN"/>
    <property type="match status" value="1"/>
</dbReference>
<evidence type="ECO:0000313" key="3">
    <source>
        <dbReference type="EMBL" id="OIQ74864.1"/>
    </source>
</evidence>
<dbReference type="GO" id="GO:0005886">
    <property type="term" value="C:plasma membrane"/>
    <property type="evidence" value="ECO:0007669"/>
    <property type="project" value="UniProtKB-SubCell"/>
</dbReference>
<dbReference type="GO" id="GO:0140359">
    <property type="term" value="F:ABC-type transporter activity"/>
    <property type="evidence" value="ECO:0007669"/>
    <property type="project" value="InterPro"/>
</dbReference>
<gene>
    <name evidence="3" type="ORF">GALL_434780</name>
</gene>
<feature type="region of interest" description="Disordered" evidence="1">
    <location>
        <begin position="1"/>
        <end position="22"/>
    </location>
</feature>
<feature type="transmembrane region" description="Helical" evidence="2">
    <location>
        <begin position="60"/>
        <end position="78"/>
    </location>
</feature>
<comment type="caution">
    <text evidence="3">The sequence shown here is derived from an EMBL/GenBank/DDBJ whole genome shotgun (WGS) entry which is preliminary data.</text>
</comment>
<accession>A0A1J5PVH0</accession>
<feature type="transmembrane region" description="Helical" evidence="2">
    <location>
        <begin position="289"/>
        <end position="309"/>
    </location>
</feature>
<reference evidence="3" key="1">
    <citation type="submission" date="2016-10" db="EMBL/GenBank/DDBJ databases">
        <title>Sequence of Gallionella enrichment culture.</title>
        <authorList>
            <person name="Poehlein A."/>
            <person name="Muehling M."/>
            <person name="Daniel R."/>
        </authorList>
    </citation>
    <scope>NUCLEOTIDE SEQUENCE</scope>
</reference>
<sequence>MTEPEVQVSESTDRPAPTRRGVHDRLLRMADVHDNGFRPGRTLRLRVEFTRQLRRRRTQLAAVVLLVLPVVIALAFRVSSQPGASGGGARSGGGSGSALVTLATTGATNFALFTEFASAGFLLVVIVALFCGDTVASEASWSSLRYLLAIPVPRSRLLRQKLAVGLTLSVGANVLLPAWSFLVGGAFFGWAPGRSPLGGTFTSGVALQRLLVVVAYASLQSLVVAALAFLLSVVTDAPLGAVGGATMLVVVSNILDSITALDPYRQYLPTHFQYSWLDALGPTIVWDDMMRGTGVALVYAAVFFAVAWWRFQRKDIVS</sequence>
<evidence type="ECO:0000256" key="1">
    <source>
        <dbReference type="SAM" id="MobiDB-lite"/>
    </source>
</evidence>
<organism evidence="3">
    <name type="scientific">mine drainage metagenome</name>
    <dbReference type="NCBI Taxonomy" id="410659"/>
    <lineage>
        <taxon>unclassified sequences</taxon>
        <taxon>metagenomes</taxon>
        <taxon>ecological metagenomes</taxon>
    </lineage>
</organism>